<feature type="domain" description="HMA" evidence="2">
    <location>
        <begin position="39"/>
        <end position="105"/>
    </location>
</feature>
<dbReference type="PRINTS" id="PR00944">
    <property type="entry name" value="CUEXPORT"/>
</dbReference>
<evidence type="ECO:0000256" key="1">
    <source>
        <dbReference type="ARBA" id="ARBA00022723"/>
    </source>
</evidence>
<dbReference type="PROSITE" id="PS01047">
    <property type="entry name" value="HMA_1"/>
    <property type="match status" value="1"/>
</dbReference>
<organism evidence="3 4">
    <name type="scientific">Nesterenkonia sedimenti</name>
    <dbReference type="NCBI Taxonomy" id="1463632"/>
    <lineage>
        <taxon>Bacteria</taxon>
        <taxon>Bacillati</taxon>
        <taxon>Actinomycetota</taxon>
        <taxon>Actinomycetes</taxon>
        <taxon>Micrococcales</taxon>
        <taxon>Micrococcaceae</taxon>
        <taxon>Nesterenkonia</taxon>
    </lineage>
</organism>
<keyword evidence="1" id="KW-0479">Metal-binding</keyword>
<sequence>MTADTYPPLPLASAGCACCSPSPADDHTEAPAAPTRAGGVATYAVEGMTCGHCVGTVQDAIRAVEGIQSVEIDLQTEGASSVTVTGPVDPEAVHSAVHDAGYSIAES</sequence>
<dbReference type="CDD" id="cd00371">
    <property type="entry name" value="HMA"/>
    <property type="match status" value="1"/>
</dbReference>
<dbReference type="EMBL" id="JABAHY010000032">
    <property type="protein sequence ID" value="NLS11226.1"/>
    <property type="molecule type" value="Genomic_DNA"/>
</dbReference>
<gene>
    <name evidence="3" type="ORF">HGQ17_14715</name>
</gene>
<dbReference type="Pfam" id="PF00403">
    <property type="entry name" value="HMA"/>
    <property type="match status" value="1"/>
</dbReference>
<dbReference type="PROSITE" id="PS50846">
    <property type="entry name" value="HMA_2"/>
    <property type="match status" value="1"/>
</dbReference>
<dbReference type="Proteomes" id="UP000523139">
    <property type="component" value="Unassembled WGS sequence"/>
</dbReference>
<dbReference type="AlphaFoldDB" id="A0A7X8TM00"/>
<evidence type="ECO:0000313" key="3">
    <source>
        <dbReference type="EMBL" id="NLS11226.1"/>
    </source>
</evidence>
<dbReference type="InterPro" id="IPR036163">
    <property type="entry name" value="HMA_dom_sf"/>
</dbReference>
<accession>A0A7X8TM00</accession>
<proteinExistence type="predicted"/>
<dbReference type="SUPFAM" id="SSF55008">
    <property type="entry name" value="HMA, heavy metal-associated domain"/>
    <property type="match status" value="1"/>
</dbReference>
<comment type="caution">
    <text evidence="3">The sequence shown here is derived from an EMBL/GenBank/DDBJ whole genome shotgun (WGS) entry which is preliminary data.</text>
</comment>
<dbReference type="GO" id="GO:0005507">
    <property type="term" value="F:copper ion binding"/>
    <property type="evidence" value="ECO:0007669"/>
    <property type="project" value="InterPro"/>
</dbReference>
<protein>
    <submittedName>
        <fullName evidence="3">Heavy-metal-associated domain-containing protein</fullName>
    </submittedName>
</protein>
<dbReference type="InterPro" id="IPR017969">
    <property type="entry name" value="Heavy-metal-associated_CS"/>
</dbReference>
<dbReference type="Gene3D" id="3.30.70.100">
    <property type="match status" value="1"/>
</dbReference>
<reference evidence="3 4" key="1">
    <citation type="submission" date="2020-04" db="EMBL/GenBank/DDBJ databases">
        <title>Nesterenkonia sp. nov., isolated from marine sediment.</title>
        <authorList>
            <person name="Zhang G."/>
        </authorList>
    </citation>
    <scope>NUCLEOTIDE SEQUENCE [LARGE SCALE GENOMIC DNA]</scope>
    <source>
        <strain evidence="3 4">MY13</strain>
    </source>
</reference>
<evidence type="ECO:0000259" key="2">
    <source>
        <dbReference type="PROSITE" id="PS50846"/>
    </source>
</evidence>
<dbReference type="RefSeq" id="WP_168888708.1">
    <property type="nucleotide sequence ID" value="NZ_JABAHY010000032.1"/>
</dbReference>
<name>A0A7X8TM00_9MICC</name>
<dbReference type="InterPro" id="IPR000428">
    <property type="entry name" value="Cu-bd"/>
</dbReference>
<keyword evidence="4" id="KW-1185">Reference proteome</keyword>
<evidence type="ECO:0000313" key="4">
    <source>
        <dbReference type="Proteomes" id="UP000523139"/>
    </source>
</evidence>
<dbReference type="InterPro" id="IPR006121">
    <property type="entry name" value="HMA_dom"/>
</dbReference>
<dbReference type="GO" id="GO:0006825">
    <property type="term" value="P:copper ion transport"/>
    <property type="evidence" value="ECO:0007669"/>
    <property type="project" value="InterPro"/>
</dbReference>